<keyword evidence="4 5" id="KW-0349">Heme</keyword>
<dbReference type="GeneID" id="93607838"/>
<evidence type="ECO:0000256" key="1">
    <source>
        <dbReference type="ARBA" id="ARBA00022723"/>
    </source>
</evidence>
<dbReference type="RefSeq" id="XP_067511558.1">
    <property type="nucleotide sequence ID" value="XM_067655457.1"/>
</dbReference>
<dbReference type="VEuPathDB" id="FungiDB:RO3G_00866"/>
<dbReference type="PROSITE" id="PS00086">
    <property type="entry name" value="CYTOCHROME_P450"/>
    <property type="match status" value="1"/>
</dbReference>
<evidence type="ECO:0000313" key="6">
    <source>
        <dbReference type="EMBL" id="EIE76162.1"/>
    </source>
</evidence>
<sequence length="218" mass="25038">MSDFIAAGTETLATTLYWSFAILSQKPDVQSRIVAELDMWKSKNPLGAVPHFHQDRDEFPYAICVQKEIMRFRPVLNFGLPHMASEDVVVNDYFIPKGAVLISSMAAMHENPDVYDDPEVFKPERFMMNTKRMGAAANAKIEDRDHFGFGWGRRICPGIHLAEMELFNFYVRFFSKFKIEPEIDSHGNPIYVDLNYSEELGVTNKPVPCKFRITPHNL</sequence>
<dbReference type="PANTHER" id="PTHR46300:SF11">
    <property type="entry name" value="OXIDOREDUCTASE, PUTATIVE-RELATED"/>
    <property type="match status" value="1"/>
</dbReference>
<dbReference type="OMA" id="ITANDFH"/>
<organism evidence="6 7">
    <name type="scientific">Rhizopus delemar (strain RA 99-880 / ATCC MYA-4621 / FGSC 9543 / NRRL 43880)</name>
    <name type="common">Mucormycosis agent</name>
    <name type="synonym">Rhizopus arrhizus var. delemar</name>
    <dbReference type="NCBI Taxonomy" id="246409"/>
    <lineage>
        <taxon>Eukaryota</taxon>
        <taxon>Fungi</taxon>
        <taxon>Fungi incertae sedis</taxon>
        <taxon>Mucoromycota</taxon>
        <taxon>Mucoromycotina</taxon>
        <taxon>Mucoromycetes</taxon>
        <taxon>Mucorales</taxon>
        <taxon>Mucorineae</taxon>
        <taxon>Rhizopodaceae</taxon>
        <taxon>Rhizopus</taxon>
    </lineage>
</organism>
<dbReference type="PRINTS" id="PR00463">
    <property type="entry name" value="EP450I"/>
</dbReference>
<dbReference type="AlphaFoldDB" id="I1BIY2"/>
<dbReference type="Gene3D" id="1.10.630.10">
    <property type="entry name" value="Cytochrome P450"/>
    <property type="match status" value="1"/>
</dbReference>
<dbReference type="GO" id="GO:0004497">
    <property type="term" value="F:monooxygenase activity"/>
    <property type="evidence" value="ECO:0007669"/>
    <property type="project" value="UniProtKB-KW"/>
</dbReference>
<dbReference type="InParanoid" id="I1BIY2"/>
<evidence type="ECO:0000313" key="7">
    <source>
        <dbReference type="Proteomes" id="UP000009138"/>
    </source>
</evidence>
<comment type="similarity">
    <text evidence="5">Belongs to the cytochrome P450 family.</text>
</comment>
<feature type="binding site" description="axial binding residue" evidence="4">
    <location>
        <position position="156"/>
    </location>
    <ligand>
        <name>heme</name>
        <dbReference type="ChEBI" id="CHEBI:30413"/>
    </ligand>
    <ligandPart>
        <name>Fe</name>
        <dbReference type="ChEBI" id="CHEBI:18248"/>
    </ligandPart>
</feature>
<dbReference type="GO" id="GO:0005506">
    <property type="term" value="F:iron ion binding"/>
    <property type="evidence" value="ECO:0007669"/>
    <property type="project" value="InterPro"/>
</dbReference>
<protein>
    <recommendedName>
        <fullName evidence="8">Cytochrome P450</fullName>
    </recommendedName>
</protein>
<reference evidence="6 7" key="1">
    <citation type="journal article" date="2009" name="PLoS Genet.">
        <title>Genomic analysis of the basal lineage fungus Rhizopus oryzae reveals a whole-genome duplication.</title>
        <authorList>
            <person name="Ma L.-J."/>
            <person name="Ibrahim A.S."/>
            <person name="Skory C."/>
            <person name="Grabherr M.G."/>
            <person name="Burger G."/>
            <person name="Butler M."/>
            <person name="Elias M."/>
            <person name="Idnurm A."/>
            <person name="Lang B.F."/>
            <person name="Sone T."/>
            <person name="Abe A."/>
            <person name="Calvo S.E."/>
            <person name="Corrochano L.M."/>
            <person name="Engels R."/>
            <person name="Fu J."/>
            <person name="Hansberg W."/>
            <person name="Kim J.-M."/>
            <person name="Kodira C.D."/>
            <person name="Koehrsen M.J."/>
            <person name="Liu B."/>
            <person name="Miranda-Saavedra D."/>
            <person name="O'Leary S."/>
            <person name="Ortiz-Castellanos L."/>
            <person name="Poulter R."/>
            <person name="Rodriguez-Romero J."/>
            <person name="Ruiz-Herrera J."/>
            <person name="Shen Y.-Q."/>
            <person name="Zeng Q."/>
            <person name="Galagan J."/>
            <person name="Birren B.W."/>
            <person name="Cuomo C.A."/>
            <person name="Wickes B.L."/>
        </authorList>
    </citation>
    <scope>NUCLEOTIDE SEQUENCE [LARGE SCALE GENOMIC DNA]</scope>
    <source>
        <strain evidence="7">RA 99-880 / ATCC MYA-4621 / FGSC 9543 / NRRL 43880</strain>
    </source>
</reference>
<dbReference type="InterPro" id="IPR017972">
    <property type="entry name" value="Cyt_P450_CS"/>
</dbReference>
<dbReference type="PRINTS" id="PR00385">
    <property type="entry name" value="P450"/>
</dbReference>
<keyword evidence="1 4" id="KW-0479">Metal-binding</keyword>
<name>I1BIY2_RHIO9</name>
<evidence type="ECO:0008006" key="8">
    <source>
        <dbReference type="Google" id="ProtNLM"/>
    </source>
</evidence>
<proteinExistence type="inferred from homology"/>
<dbReference type="Pfam" id="PF00067">
    <property type="entry name" value="p450"/>
    <property type="match status" value="1"/>
</dbReference>
<dbReference type="InterPro" id="IPR002401">
    <property type="entry name" value="Cyt_P450_E_grp-I"/>
</dbReference>
<dbReference type="GO" id="GO:0016705">
    <property type="term" value="F:oxidoreductase activity, acting on paired donors, with incorporation or reduction of molecular oxygen"/>
    <property type="evidence" value="ECO:0007669"/>
    <property type="project" value="InterPro"/>
</dbReference>
<evidence type="ECO:0000256" key="3">
    <source>
        <dbReference type="ARBA" id="ARBA00023004"/>
    </source>
</evidence>
<keyword evidence="2 5" id="KW-0560">Oxidoreductase</keyword>
<dbReference type="InterPro" id="IPR050364">
    <property type="entry name" value="Cytochrome_P450_fung"/>
</dbReference>
<accession>I1BIY2</accession>
<evidence type="ECO:0000256" key="2">
    <source>
        <dbReference type="ARBA" id="ARBA00023002"/>
    </source>
</evidence>
<keyword evidence="5" id="KW-0503">Monooxygenase</keyword>
<dbReference type="PANTHER" id="PTHR46300">
    <property type="entry name" value="P450, PUTATIVE (EUROFUNG)-RELATED-RELATED"/>
    <property type="match status" value="1"/>
</dbReference>
<dbReference type="InterPro" id="IPR001128">
    <property type="entry name" value="Cyt_P450"/>
</dbReference>
<evidence type="ECO:0000256" key="5">
    <source>
        <dbReference type="RuleBase" id="RU000461"/>
    </source>
</evidence>
<comment type="cofactor">
    <cofactor evidence="4">
        <name>heme</name>
        <dbReference type="ChEBI" id="CHEBI:30413"/>
    </cofactor>
</comment>
<dbReference type="EMBL" id="CH476732">
    <property type="protein sequence ID" value="EIE76162.1"/>
    <property type="molecule type" value="Genomic_DNA"/>
</dbReference>
<keyword evidence="3 4" id="KW-0408">Iron</keyword>
<gene>
    <name evidence="6" type="ORF">RO3G_00866</name>
</gene>
<dbReference type="SUPFAM" id="SSF48264">
    <property type="entry name" value="Cytochrome P450"/>
    <property type="match status" value="1"/>
</dbReference>
<dbReference type="OrthoDB" id="1470350at2759"/>
<keyword evidence="7" id="KW-1185">Reference proteome</keyword>
<dbReference type="Proteomes" id="UP000009138">
    <property type="component" value="Unassembled WGS sequence"/>
</dbReference>
<dbReference type="eggNOG" id="KOG0156">
    <property type="taxonomic scope" value="Eukaryota"/>
</dbReference>
<dbReference type="GO" id="GO:0020037">
    <property type="term" value="F:heme binding"/>
    <property type="evidence" value="ECO:0007669"/>
    <property type="project" value="InterPro"/>
</dbReference>
<evidence type="ECO:0000256" key="4">
    <source>
        <dbReference type="PIRSR" id="PIRSR602401-1"/>
    </source>
</evidence>
<dbReference type="STRING" id="246409.I1BIY2"/>
<dbReference type="InterPro" id="IPR036396">
    <property type="entry name" value="Cyt_P450_sf"/>
</dbReference>